<evidence type="ECO:0000256" key="7">
    <source>
        <dbReference type="ARBA" id="ARBA00022692"/>
    </source>
</evidence>
<dbReference type="SUPFAM" id="SSF56112">
    <property type="entry name" value="Protein kinase-like (PK-like)"/>
    <property type="match status" value="1"/>
</dbReference>
<proteinExistence type="predicted"/>
<reference evidence="25" key="1">
    <citation type="submission" date="2025-08" db="UniProtKB">
        <authorList>
            <consortium name="RefSeq"/>
        </authorList>
    </citation>
    <scope>IDENTIFICATION</scope>
</reference>
<dbReference type="AlphaFoldDB" id="A0AAJ6VFA3"/>
<dbReference type="GO" id="GO:0004674">
    <property type="term" value="F:protein serine/threonine kinase activity"/>
    <property type="evidence" value="ECO:0007669"/>
    <property type="project" value="UniProtKB-KW"/>
</dbReference>
<comment type="catalytic activity">
    <reaction evidence="17">
        <text>L-threonyl-[protein] + ATP = O-phospho-L-threonyl-[protein] + ADP + H(+)</text>
        <dbReference type="Rhea" id="RHEA:46608"/>
        <dbReference type="Rhea" id="RHEA-COMP:11060"/>
        <dbReference type="Rhea" id="RHEA-COMP:11605"/>
        <dbReference type="ChEBI" id="CHEBI:15378"/>
        <dbReference type="ChEBI" id="CHEBI:30013"/>
        <dbReference type="ChEBI" id="CHEBI:30616"/>
        <dbReference type="ChEBI" id="CHEBI:61977"/>
        <dbReference type="ChEBI" id="CHEBI:456216"/>
        <dbReference type="EC" id="2.7.11.1"/>
    </reaction>
</comment>
<dbReference type="PROSITE" id="PS00108">
    <property type="entry name" value="PROTEIN_KINASE_ST"/>
    <property type="match status" value="1"/>
</dbReference>
<evidence type="ECO:0000256" key="19">
    <source>
        <dbReference type="PROSITE-ProRule" id="PRU10141"/>
    </source>
</evidence>
<dbReference type="EC" id="2.7.11.1" evidence="2"/>
<comment type="catalytic activity">
    <reaction evidence="18">
        <text>L-seryl-[protein] + ATP = O-phospho-L-seryl-[protein] + ADP + H(+)</text>
        <dbReference type="Rhea" id="RHEA:17989"/>
        <dbReference type="Rhea" id="RHEA-COMP:9863"/>
        <dbReference type="Rhea" id="RHEA-COMP:11604"/>
        <dbReference type="ChEBI" id="CHEBI:15378"/>
        <dbReference type="ChEBI" id="CHEBI:29999"/>
        <dbReference type="ChEBI" id="CHEBI:30616"/>
        <dbReference type="ChEBI" id="CHEBI:83421"/>
        <dbReference type="ChEBI" id="CHEBI:456216"/>
        <dbReference type="EC" id="2.7.11.1"/>
    </reaction>
</comment>
<evidence type="ECO:0000256" key="11">
    <source>
        <dbReference type="ARBA" id="ARBA00022777"/>
    </source>
</evidence>
<dbReference type="CDD" id="cd14066">
    <property type="entry name" value="STKc_IRAK"/>
    <property type="match status" value="1"/>
</dbReference>
<feature type="signal peptide" evidence="22">
    <location>
        <begin position="1"/>
        <end position="32"/>
    </location>
</feature>
<dbReference type="SMART" id="SM00220">
    <property type="entry name" value="S_TKc"/>
    <property type="match status" value="1"/>
</dbReference>
<dbReference type="FunFam" id="3.30.200.20:FF:000217">
    <property type="entry name" value="probable LRR receptor-like serine/threonine-protein kinase At1g53430"/>
    <property type="match status" value="1"/>
</dbReference>
<evidence type="ECO:0000256" key="8">
    <source>
        <dbReference type="ARBA" id="ARBA00022729"/>
    </source>
</evidence>
<feature type="domain" description="Protein kinase" evidence="23">
    <location>
        <begin position="650"/>
        <end position="932"/>
    </location>
</feature>
<dbReference type="InterPro" id="IPR008271">
    <property type="entry name" value="Ser/Thr_kinase_AS"/>
</dbReference>
<keyword evidence="14 21" id="KW-0472">Membrane</keyword>
<keyword evidence="5" id="KW-0433">Leucine-rich repeat</keyword>
<keyword evidence="3" id="KW-0723">Serine/threonine-protein kinase</keyword>
<evidence type="ECO:0000256" key="6">
    <source>
        <dbReference type="ARBA" id="ARBA00022679"/>
    </source>
</evidence>
<dbReference type="InterPro" id="IPR017441">
    <property type="entry name" value="Protein_kinase_ATP_BS"/>
</dbReference>
<dbReference type="Pfam" id="PF00560">
    <property type="entry name" value="LRR_1"/>
    <property type="match status" value="3"/>
</dbReference>
<protein>
    <recommendedName>
        <fullName evidence="2">non-specific serine/threonine protein kinase</fullName>
        <ecNumber evidence="2">2.7.11.1</ecNumber>
    </recommendedName>
</protein>
<keyword evidence="4" id="KW-0597">Phosphoprotein</keyword>
<dbReference type="FunFam" id="3.80.10.10:FF:002784">
    <property type="entry name" value="Uncharacterized protein"/>
    <property type="match status" value="1"/>
</dbReference>
<accession>A0AAJ6VFA3</accession>
<dbReference type="InterPro" id="IPR021720">
    <property type="entry name" value="Malectin_dom"/>
</dbReference>
<feature type="region of interest" description="Disordered" evidence="20">
    <location>
        <begin position="963"/>
        <end position="992"/>
    </location>
</feature>
<dbReference type="FunFam" id="2.60.120.430:FF:000004">
    <property type="entry name" value="Putative leucine-rich repeat receptor-like serine/threonine-protein kinase"/>
    <property type="match status" value="1"/>
</dbReference>
<sequence length="992" mass="110031">MAPALSDTLRVTSSLLMLVLLMFCMGAINLEAQVGSLAPDEVEALLEVATQLGKKGWNRNMTLCNDTVLPRKLEADNKVVCNCSFPGGACRVIAIYLKRQDLDGTLPKAIEKLPHLKHLVLYANYLSGNIPSEWANTKLETLSVGVNRLTGKIPSYLGRITTLSYLNIQDNMFSGTVPPELGGLVNLENLTLSANNLTGELPQALTNLTGLKELRLSSNNFTGRIPDFIQSWKQLDTLEIQAGGFTGPIPSSISLLTNLTDLKISNLLGDGSEFPNLESIAGIKYLLLSNCNLSGNFPEYLTRMAHLKILDLSFNRLNGSLPTNYDGLKSLEKMYLTRNMLPGPIPDWIDKRNTRYYTHEKLEIRLSFPVSRYFSVHLCMNDQTISKIERYSVHINCGGPEATIGNTIYEADNEPGGAAKYASKREDWQTSTTGHIWDVPASLDFYIAKNKSMLRMDNSVLYTNARLTPLSLTYHVPCLVNGNYKIKLHFAEIVMRDNRSYYSLGRRIFDVYIQDIAVLKDFDIVKAAGGVDKVYIHNYTAPVTNGALEIRLHWAGKGTTRSPTKGTYGPLISAIDVESDFKPPDKGGRKRFIVAGAVVLPLFLILVFLSTLWWKGYLGERKSRDPELVGLDLLTGIFTFRQIKAATNDFDPANKLGEGGFGCVYKGVLSDGTRIAVKQLSAKSKQGNREFVNEIGMISALQHPNLVRLYGCCIEGKQLLLVYEYMENNSLAHVLFGTKEIKATKLDWRTRQRICVSIAKGLVFLHEESTLKIVHRDIKGTNILLDKDMNAKISDFGMAKLDDEDKTHIDTRVAGTMGYMAPEYALYGYLTYKADVYSFGVVALEIVSGMNNVKFRRDENFVCLLDWVLYLQKSGDIMEMVDPRLGSEFNKKEVVRMINIALLCTNQSPALRPTMSTVVSMLEGKTDVEELVMVPSTLVDPSGYATALHKKFAQSSVNGSLSESQSLVKSSEGPGTASSSSSARDLYPFSKS</sequence>
<feature type="binding site" evidence="19">
    <location>
        <position position="678"/>
    </location>
    <ligand>
        <name>ATP</name>
        <dbReference type="ChEBI" id="CHEBI:30616"/>
    </ligand>
</feature>
<evidence type="ECO:0000256" key="14">
    <source>
        <dbReference type="ARBA" id="ARBA00023136"/>
    </source>
</evidence>
<keyword evidence="13 21" id="KW-1133">Transmembrane helix</keyword>
<evidence type="ECO:0000256" key="2">
    <source>
        <dbReference type="ARBA" id="ARBA00012513"/>
    </source>
</evidence>
<dbReference type="InterPro" id="IPR001245">
    <property type="entry name" value="Ser-Thr/Tyr_kinase_cat_dom"/>
</dbReference>
<dbReference type="PANTHER" id="PTHR48006:SF66">
    <property type="entry name" value="PROTEIN KINASE DOMAIN-CONTAINING PROTEIN"/>
    <property type="match status" value="1"/>
</dbReference>
<evidence type="ECO:0000256" key="9">
    <source>
        <dbReference type="ARBA" id="ARBA00022737"/>
    </source>
</evidence>
<dbReference type="Gene3D" id="3.80.10.10">
    <property type="entry name" value="Ribonuclease Inhibitor"/>
    <property type="match status" value="3"/>
</dbReference>
<dbReference type="InterPro" id="IPR000719">
    <property type="entry name" value="Prot_kinase_dom"/>
</dbReference>
<dbReference type="InterPro" id="IPR051824">
    <property type="entry name" value="LRR_Rcpt-Like_S/T_Kinase"/>
</dbReference>
<evidence type="ECO:0000256" key="15">
    <source>
        <dbReference type="ARBA" id="ARBA00023170"/>
    </source>
</evidence>
<evidence type="ECO:0000313" key="25">
    <source>
        <dbReference type="RefSeq" id="XP_011046381.1"/>
    </source>
</evidence>
<evidence type="ECO:0000256" key="17">
    <source>
        <dbReference type="ARBA" id="ARBA00047899"/>
    </source>
</evidence>
<keyword evidence="9" id="KW-0677">Repeat</keyword>
<dbReference type="InterPro" id="IPR011009">
    <property type="entry name" value="Kinase-like_dom_sf"/>
</dbReference>
<keyword evidence="10 19" id="KW-0547">Nucleotide-binding</keyword>
<evidence type="ECO:0000259" key="23">
    <source>
        <dbReference type="PROSITE" id="PS50011"/>
    </source>
</evidence>
<dbReference type="PROSITE" id="PS50011">
    <property type="entry name" value="PROTEIN_KINASE_DOM"/>
    <property type="match status" value="1"/>
</dbReference>
<evidence type="ECO:0000256" key="3">
    <source>
        <dbReference type="ARBA" id="ARBA00022527"/>
    </source>
</evidence>
<feature type="transmembrane region" description="Helical" evidence="21">
    <location>
        <begin position="592"/>
        <end position="614"/>
    </location>
</feature>
<comment type="subcellular location">
    <subcellularLocation>
        <location evidence="1">Membrane</location>
        <topology evidence="1">Single-pass type I membrane protein</topology>
    </subcellularLocation>
</comment>
<dbReference type="Gene3D" id="2.60.120.430">
    <property type="entry name" value="Galactose-binding lectin"/>
    <property type="match status" value="1"/>
</dbReference>
<dbReference type="PROSITE" id="PS00107">
    <property type="entry name" value="PROTEIN_KINASE_ATP"/>
    <property type="match status" value="1"/>
</dbReference>
<dbReference type="InterPro" id="IPR001611">
    <property type="entry name" value="Leu-rich_rpt"/>
</dbReference>
<dbReference type="KEGG" id="peu:105141016"/>
<organism evidence="24 25">
    <name type="scientific">Populus euphratica</name>
    <name type="common">Euphrates poplar</name>
    <dbReference type="NCBI Taxonomy" id="75702"/>
    <lineage>
        <taxon>Eukaryota</taxon>
        <taxon>Viridiplantae</taxon>
        <taxon>Streptophyta</taxon>
        <taxon>Embryophyta</taxon>
        <taxon>Tracheophyta</taxon>
        <taxon>Spermatophyta</taxon>
        <taxon>Magnoliopsida</taxon>
        <taxon>eudicotyledons</taxon>
        <taxon>Gunneridae</taxon>
        <taxon>Pentapetalae</taxon>
        <taxon>rosids</taxon>
        <taxon>fabids</taxon>
        <taxon>Malpighiales</taxon>
        <taxon>Salicaceae</taxon>
        <taxon>Saliceae</taxon>
        <taxon>Populus</taxon>
    </lineage>
</organism>
<dbReference type="Proteomes" id="UP000694918">
    <property type="component" value="Unplaced"/>
</dbReference>
<dbReference type="RefSeq" id="XP_011046381.1">
    <property type="nucleotide sequence ID" value="XM_011048079.1"/>
</dbReference>
<dbReference type="FunFam" id="1.10.510.10:FF:000044">
    <property type="entry name" value="Putative LRR receptor-like serine/threonine-protein kinase"/>
    <property type="match status" value="1"/>
</dbReference>
<evidence type="ECO:0000256" key="16">
    <source>
        <dbReference type="ARBA" id="ARBA00023180"/>
    </source>
</evidence>
<evidence type="ECO:0000256" key="13">
    <source>
        <dbReference type="ARBA" id="ARBA00022989"/>
    </source>
</evidence>
<dbReference type="Pfam" id="PF11721">
    <property type="entry name" value="Malectin"/>
    <property type="match status" value="1"/>
</dbReference>
<evidence type="ECO:0000256" key="5">
    <source>
        <dbReference type="ARBA" id="ARBA00022614"/>
    </source>
</evidence>
<feature type="compositionally biased region" description="Low complexity" evidence="20">
    <location>
        <begin position="963"/>
        <end position="983"/>
    </location>
</feature>
<dbReference type="GO" id="GO:0005524">
    <property type="term" value="F:ATP binding"/>
    <property type="evidence" value="ECO:0007669"/>
    <property type="project" value="UniProtKB-UniRule"/>
</dbReference>
<keyword evidence="6" id="KW-0808">Transferase</keyword>
<dbReference type="Gene3D" id="3.30.200.20">
    <property type="entry name" value="Phosphorylase Kinase, domain 1"/>
    <property type="match status" value="1"/>
</dbReference>
<dbReference type="GO" id="GO:0016020">
    <property type="term" value="C:membrane"/>
    <property type="evidence" value="ECO:0007669"/>
    <property type="project" value="UniProtKB-SubCell"/>
</dbReference>
<dbReference type="Gene3D" id="1.10.510.10">
    <property type="entry name" value="Transferase(Phosphotransferase) domain 1"/>
    <property type="match status" value="1"/>
</dbReference>
<dbReference type="SUPFAM" id="SSF52058">
    <property type="entry name" value="L domain-like"/>
    <property type="match status" value="1"/>
</dbReference>
<keyword evidence="12 19" id="KW-0067">ATP-binding</keyword>
<evidence type="ECO:0000256" key="4">
    <source>
        <dbReference type="ARBA" id="ARBA00022553"/>
    </source>
</evidence>
<evidence type="ECO:0000256" key="20">
    <source>
        <dbReference type="SAM" id="MobiDB-lite"/>
    </source>
</evidence>
<evidence type="ECO:0000256" key="21">
    <source>
        <dbReference type="SAM" id="Phobius"/>
    </source>
</evidence>
<evidence type="ECO:0000256" key="12">
    <source>
        <dbReference type="ARBA" id="ARBA00022840"/>
    </source>
</evidence>
<keyword evidence="8 22" id="KW-0732">Signal</keyword>
<evidence type="ECO:0000256" key="1">
    <source>
        <dbReference type="ARBA" id="ARBA00004479"/>
    </source>
</evidence>
<keyword evidence="7 21" id="KW-0812">Transmembrane</keyword>
<dbReference type="GeneID" id="105141016"/>
<evidence type="ECO:0000313" key="24">
    <source>
        <dbReference type="Proteomes" id="UP000694918"/>
    </source>
</evidence>
<dbReference type="Pfam" id="PF07714">
    <property type="entry name" value="PK_Tyr_Ser-Thr"/>
    <property type="match status" value="1"/>
</dbReference>
<dbReference type="Pfam" id="PF13855">
    <property type="entry name" value="LRR_8"/>
    <property type="match status" value="1"/>
</dbReference>
<feature type="chain" id="PRO_5042582020" description="non-specific serine/threonine protein kinase" evidence="22">
    <location>
        <begin position="33"/>
        <end position="992"/>
    </location>
</feature>
<evidence type="ECO:0000256" key="22">
    <source>
        <dbReference type="SAM" id="SignalP"/>
    </source>
</evidence>
<name>A0AAJ6VFA3_POPEU</name>
<evidence type="ECO:0000256" key="10">
    <source>
        <dbReference type="ARBA" id="ARBA00022741"/>
    </source>
</evidence>
<keyword evidence="15" id="KW-0675">Receptor</keyword>
<keyword evidence="24" id="KW-1185">Reference proteome</keyword>
<evidence type="ECO:0000256" key="18">
    <source>
        <dbReference type="ARBA" id="ARBA00048679"/>
    </source>
</evidence>
<keyword evidence="16" id="KW-0325">Glycoprotein</keyword>
<keyword evidence="11" id="KW-0418">Kinase</keyword>
<dbReference type="InterPro" id="IPR032675">
    <property type="entry name" value="LRR_dom_sf"/>
</dbReference>
<gene>
    <name evidence="25" type="primary">LOC105141016</name>
</gene>
<dbReference type="PANTHER" id="PTHR48006">
    <property type="entry name" value="LEUCINE-RICH REPEAT-CONTAINING PROTEIN DDB_G0281931-RELATED"/>
    <property type="match status" value="1"/>
</dbReference>